<dbReference type="InterPro" id="IPR002139">
    <property type="entry name" value="Ribo/fructo_kinase"/>
</dbReference>
<keyword evidence="15" id="KW-1185">Reference proteome</keyword>
<keyword evidence="9 12" id="KW-0460">Magnesium</keyword>
<comment type="activity regulation">
    <text evidence="12">Activated by a monovalent cation that binds near, but not in, the active site. The most likely occupant of the site in vivo is potassium. Ion binding induces a conformational change that may alter substrate affinity.</text>
</comment>
<keyword evidence="8 12" id="KW-0067">ATP-binding</keyword>
<dbReference type="GO" id="GO:0005829">
    <property type="term" value="C:cytosol"/>
    <property type="evidence" value="ECO:0007669"/>
    <property type="project" value="TreeGrafter"/>
</dbReference>
<dbReference type="InterPro" id="IPR029056">
    <property type="entry name" value="Ribokinase-like"/>
</dbReference>
<dbReference type="GO" id="GO:0004747">
    <property type="term" value="F:ribokinase activity"/>
    <property type="evidence" value="ECO:0007669"/>
    <property type="project" value="UniProtKB-UniRule"/>
</dbReference>
<dbReference type="HAMAP" id="MF_01987">
    <property type="entry name" value="Ribokinase"/>
    <property type="match status" value="1"/>
</dbReference>
<feature type="binding site" evidence="12">
    <location>
        <position position="266"/>
    </location>
    <ligand>
        <name>substrate</name>
    </ligand>
</feature>
<feature type="binding site" evidence="12">
    <location>
        <position position="296"/>
    </location>
    <ligand>
        <name>K(+)</name>
        <dbReference type="ChEBI" id="CHEBI:29103"/>
    </ligand>
</feature>
<protein>
    <recommendedName>
        <fullName evidence="3 12">Ribokinase</fullName>
        <shortName evidence="12">RK</shortName>
        <ecNumber evidence="2 12">2.7.1.15</ecNumber>
    </recommendedName>
</protein>
<feature type="active site" description="Proton acceptor" evidence="12">
    <location>
        <position position="266"/>
    </location>
</feature>
<dbReference type="InterPro" id="IPR002173">
    <property type="entry name" value="Carboh/pur_kinase_PfkB_CS"/>
</dbReference>
<gene>
    <name evidence="12" type="primary">rbsK</name>
    <name evidence="14" type="ORF">H9Q78_07680</name>
</gene>
<proteinExistence type="inferred from homology"/>
<comment type="similarity">
    <text evidence="1">Belongs to the carbohydrate kinase pfkB family.</text>
</comment>
<dbReference type="PANTHER" id="PTHR10584">
    <property type="entry name" value="SUGAR KINASE"/>
    <property type="match status" value="1"/>
</dbReference>
<keyword evidence="6 12" id="KW-0547">Nucleotide-binding</keyword>
<evidence type="ECO:0000259" key="13">
    <source>
        <dbReference type="Pfam" id="PF00294"/>
    </source>
</evidence>
<evidence type="ECO:0000256" key="8">
    <source>
        <dbReference type="ARBA" id="ARBA00022840"/>
    </source>
</evidence>
<comment type="cofactor">
    <cofactor evidence="12">
        <name>Mg(2+)</name>
        <dbReference type="ChEBI" id="CHEBI:18420"/>
    </cofactor>
    <text evidence="12">Requires a divalent cation, most likely magnesium in vivo, as an electrophilic catalyst to aid phosphoryl group transfer. It is the chelate of the metal and the nucleotide that is the actual substrate.</text>
</comment>
<evidence type="ECO:0000256" key="10">
    <source>
        <dbReference type="ARBA" id="ARBA00022958"/>
    </source>
</evidence>
<evidence type="ECO:0000313" key="14">
    <source>
        <dbReference type="EMBL" id="QNM04375.1"/>
    </source>
</evidence>
<name>A0A7G9G0P3_9FIRM</name>
<feature type="binding site" evidence="12">
    <location>
        <begin position="41"/>
        <end position="45"/>
    </location>
    <ligand>
        <name>substrate</name>
    </ligand>
</feature>
<dbReference type="InterPro" id="IPR011611">
    <property type="entry name" value="PfkB_dom"/>
</dbReference>
<evidence type="ECO:0000256" key="3">
    <source>
        <dbReference type="ARBA" id="ARBA00016943"/>
    </source>
</evidence>
<dbReference type="CDD" id="cd01174">
    <property type="entry name" value="ribokinase"/>
    <property type="match status" value="1"/>
</dbReference>
<sequence>MAKPKILVVGSFVMDQIATTEVFPREGQTVLGGTFSKAPGGKGANQAVQMARLGADVTMVGKLGRDSNGEDMVKTCKEAGIHTEYILYDDKLPSGCSVIILEEAPGKQTVNRIIVLSGSNMSITPDDIAFLKEQIAEYDLVVLQLEIPMEINELVASYAYAKGVPVMLNSAPSAPLSDELFSHLTYISPNEHEACDMVGIQISHSGKDVNMEEAKAATAALKAKGVKNVLITLGESGAVLDTEKDGFFYSPCVSGIMAVDPTAAGDSFVGALSVGLCCGWGYEETLKFANHTAALTVSGMGAMPSLPTLDKVENFMREKAGSAPDTSVLK</sequence>
<organism evidence="14 15">
    <name type="scientific">Qiania dongpingensis</name>
    <dbReference type="NCBI Taxonomy" id="2763669"/>
    <lineage>
        <taxon>Bacteria</taxon>
        <taxon>Bacillati</taxon>
        <taxon>Bacillota</taxon>
        <taxon>Clostridia</taxon>
        <taxon>Lachnospirales</taxon>
        <taxon>Lachnospiraceae</taxon>
        <taxon>Qiania</taxon>
    </lineage>
</organism>
<dbReference type="Pfam" id="PF00294">
    <property type="entry name" value="PfkB"/>
    <property type="match status" value="1"/>
</dbReference>
<keyword evidence="7 12" id="KW-0418">Kinase</keyword>
<feature type="binding site" evidence="12">
    <location>
        <position position="305"/>
    </location>
    <ligand>
        <name>K(+)</name>
        <dbReference type="ChEBI" id="CHEBI:29103"/>
    </ligand>
</feature>
<feature type="binding site" evidence="12">
    <location>
        <begin position="13"/>
        <end position="15"/>
    </location>
    <ligand>
        <name>substrate</name>
    </ligand>
</feature>
<feature type="binding site" evidence="12">
    <location>
        <position position="262"/>
    </location>
    <ligand>
        <name>K(+)</name>
        <dbReference type="ChEBI" id="CHEBI:29103"/>
    </ligand>
</feature>
<dbReference type="UniPathway" id="UPA00916">
    <property type="reaction ID" value="UER00889"/>
</dbReference>
<comment type="subunit">
    <text evidence="12">Homodimer.</text>
</comment>
<dbReference type="PROSITE" id="PS00584">
    <property type="entry name" value="PFKB_KINASES_2"/>
    <property type="match status" value="1"/>
</dbReference>
<dbReference type="PANTHER" id="PTHR10584:SF166">
    <property type="entry name" value="RIBOKINASE"/>
    <property type="match status" value="1"/>
</dbReference>
<feature type="binding site" evidence="12">
    <location>
        <begin position="232"/>
        <end position="237"/>
    </location>
    <ligand>
        <name>ATP</name>
        <dbReference type="ChEBI" id="CHEBI:30616"/>
    </ligand>
</feature>
<dbReference type="GO" id="GO:0019303">
    <property type="term" value="P:D-ribose catabolic process"/>
    <property type="evidence" value="ECO:0007669"/>
    <property type="project" value="UniProtKB-UniRule"/>
</dbReference>
<evidence type="ECO:0000256" key="9">
    <source>
        <dbReference type="ARBA" id="ARBA00022842"/>
    </source>
</evidence>
<dbReference type="EMBL" id="CP060634">
    <property type="protein sequence ID" value="QNM04375.1"/>
    <property type="molecule type" value="Genomic_DNA"/>
</dbReference>
<comment type="function">
    <text evidence="12">Catalyzes the phosphorylation of ribose at O-5 in a reaction requiring ATP and magnesium. The resulting D-ribose-5-phosphate can then be used either for sythesis of nucleotides, histidine, and tryptophan, or as a component of the pentose phosphate pathway.</text>
</comment>
<dbReference type="InterPro" id="IPR011877">
    <property type="entry name" value="Ribokinase"/>
</dbReference>
<keyword evidence="11 12" id="KW-0119">Carbohydrate metabolism</keyword>
<dbReference type="RefSeq" id="WP_249300692.1">
    <property type="nucleotide sequence ID" value="NZ_CP060634.1"/>
</dbReference>
<dbReference type="GO" id="GO:0046872">
    <property type="term" value="F:metal ion binding"/>
    <property type="evidence" value="ECO:0007669"/>
    <property type="project" value="UniProtKB-KW"/>
</dbReference>
<feature type="binding site" evidence="12">
    <location>
        <position position="301"/>
    </location>
    <ligand>
        <name>K(+)</name>
        <dbReference type="ChEBI" id="CHEBI:29103"/>
    </ligand>
</feature>
<dbReference type="AlphaFoldDB" id="A0A7G9G0P3"/>
<accession>A0A7G9G0P3</accession>
<comment type="catalytic activity">
    <reaction evidence="12">
        <text>D-ribose + ATP = D-ribose 5-phosphate + ADP + H(+)</text>
        <dbReference type="Rhea" id="RHEA:13697"/>
        <dbReference type="ChEBI" id="CHEBI:15378"/>
        <dbReference type="ChEBI" id="CHEBI:30616"/>
        <dbReference type="ChEBI" id="CHEBI:47013"/>
        <dbReference type="ChEBI" id="CHEBI:78346"/>
        <dbReference type="ChEBI" id="CHEBI:456216"/>
        <dbReference type="EC" id="2.7.1.15"/>
    </reaction>
</comment>
<dbReference type="EC" id="2.7.1.15" evidence="2 12"/>
<evidence type="ECO:0000256" key="4">
    <source>
        <dbReference type="ARBA" id="ARBA00022679"/>
    </source>
</evidence>
<evidence type="ECO:0000256" key="1">
    <source>
        <dbReference type="ARBA" id="ARBA00005380"/>
    </source>
</evidence>
<feature type="binding site" evidence="12">
    <location>
        <position position="299"/>
    </location>
    <ligand>
        <name>K(+)</name>
        <dbReference type="ChEBI" id="CHEBI:29103"/>
    </ligand>
</feature>
<comment type="caution">
    <text evidence="12">Lacks conserved residue(s) required for the propagation of feature annotation.</text>
</comment>
<keyword evidence="5 12" id="KW-0479">Metal-binding</keyword>
<feature type="binding site" evidence="12">
    <location>
        <position position="146"/>
    </location>
    <ligand>
        <name>substrate</name>
    </ligand>
</feature>
<evidence type="ECO:0000256" key="7">
    <source>
        <dbReference type="ARBA" id="ARBA00022777"/>
    </source>
</evidence>
<feature type="binding site" evidence="12">
    <location>
        <position position="290"/>
    </location>
    <ligand>
        <name>ATP</name>
        <dbReference type="ChEBI" id="CHEBI:30616"/>
    </ligand>
</feature>
<dbReference type="Gene3D" id="3.40.1190.20">
    <property type="match status" value="1"/>
</dbReference>
<feature type="binding site" evidence="12">
    <location>
        <position position="190"/>
    </location>
    <ligand>
        <name>ATP</name>
        <dbReference type="ChEBI" id="CHEBI:30616"/>
    </ligand>
</feature>
<comment type="subcellular location">
    <subcellularLocation>
        <location evidence="12">Cytoplasm</location>
    </subcellularLocation>
</comment>
<evidence type="ECO:0000256" key="2">
    <source>
        <dbReference type="ARBA" id="ARBA00012035"/>
    </source>
</evidence>
<evidence type="ECO:0000256" key="12">
    <source>
        <dbReference type="HAMAP-Rule" id="MF_01987"/>
    </source>
</evidence>
<dbReference type="SUPFAM" id="SSF53613">
    <property type="entry name" value="Ribokinase-like"/>
    <property type="match status" value="1"/>
</dbReference>
<reference evidence="14 15" key="1">
    <citation type="submission" date="2020-08" db="EMBL/GenBank/DDBJ databases">
        <authorList>
            <person name="Liu C."/>
            <person name="Sun Q."/>
        </authorList>
    </citation>
    <scope>NUCLEOTIDE SEQUENCE [LARGE SCALE GENOMIC DNA]</scope>
    <source>
        <strain evidence="14 15">NSJ-38</strain>
    </source>
</reference>
<evidence type="ECO:0000256" key="11">
    <source>
        <dbReference type="ARBA" id="ARBA00023277"/>
    </source>
</evidence>
<evidence type="ECO:0000313" key="15">
    <source>
        <dbReference type="Proteomes" id="UP000515823"/>
    </source>
</evidence>
<dbReference type="Proteomes" id="UP000515823">
    <property type="component" value="Chromosome"/>
</dbReference>
<dbReference type="KEGG" id="qdo:H9Q78_07680"/>
<comment type="pathway">
    <text evidence="12">Carbohydrate metabolism; D-ribose degradation; D-ribose 5-phosphate from beta-D-ribopyranose: step 2/2.</text>
</comment>
<dbReference type="PROSITE" id="PS00583">
    <property type="entry name" value="PFKB_KINASES_1"/>
    <property type="match status" value="1"/>
</dbReference>
<feature type="binding site" evidence="12">
    <location>
        <begin position="265"/>
        <end position="266"/>
    </location>
    <ligand>
        <name>ATP</name>
        <dbReference type="ChEBI" id="CHEBI:30616"/>
    </ligand>
</feature>
<keyword evidence="10 12" id="KW-0630">Potassium</keyword>
<feature type="domain" description="Carbohydrate kinase PfkB" evidence="13">
    <location>
        <begin position="4"/>
        <end position="308"/>
    </location>
</feature>
<evidence type="ECO:0000256" key="5">
    <source>
        <dbReference type="ARBA" id="ARBA00022723"/>
    </source>
</evidence>
<dbReference type="PRINTS" id="PR00990">
    <property type="entry name" value="RIBOKINASE"/>
</dbReference>
<keyword evidence="4 12" id="KW-0808">Transferase</keyword>
<keyword evidence="12" id="KW-0963">Cytoplasm</keyword>
<feature type="binding site" evidence="12">
    <location>
        <position position="260"/>
    </location>
    <ligand>
        <name>K(+)</name>
        <dbReference type="ChEBI" id="CHEBI:29103"/>
    </ligand>
</feature>
<dbReference type="GO" id="GO:0005524">
    <property type="term" value="F:ATP binding"/>
    <property type="evidence" value="ECO:0007669"/>
    <property type="project" value="UniProtKB-UniRule"/>
</dbReference>
<comment type="similarity">
    <text evidence="12">Belongs to the carbohydrate kinase PfkB family. Ribokinase subfamily.</text>
</comment>
<evidence type="ECO:0000256" key="6">
    <source>
        <dbReference type="ARBA" id="ARBA00022741"/>
    </source>
</evidence>